<protein>
    <recommendedName>
        <fullName evidence="2">Hint domain-containing protein</fullName>
    </recommendedName>
</protein>
<organism evidence="1">
    <name type="scientific">marine sediment metagenome</name>
    <dbReference type="NCBI Taxonomy" id="412755"/>
    <lineage>
        <taxon>unclassified sequences</taxon>
        <taxon>metagenomes</taxon>
        <taxon>ecological metagenomes</taxon>
    </lineage>
</organism>
<accession>X1QQV9</accession>
<dbReference type="InterPro" id="IPR036844">
    <property type="entry name" value="Hint_dom_sf"/>
</dbReference>
<gene>
    <name evidence="1" type="ORF">S06H3_58784</name>
</gene>
<evidence type="ECO:0008006" key="2">
    <source>
        <dbReference type="Google" id="ProtNLM"/>
    </source>
</evidence>
<comment type="caution">
    <text evidence="1">The sequence shown here is derived from an EMBL/GenBank/DDBJ whole genome shotgun (WGS) entry which is preliminary data.</text>
</comment>
<dbReference type="Gene3D" id="2.170.16.10">
    <property type="entry name" value="Hedgehog/Intein (Hint) domain"/>
    <property type="match status" value="1"/>
</dbReference>
<name>X1QQV9_9ZZZZ</name>
<dbReference type="EMBL" id="BARV01038096">
    <property type="protein sequence ID" value="GAI57181.1"/>
    <property type="molecule type" value="Genomic_DNA"/>
</dbReference>
<proteinExistence type="predicted"/>
<sequence>MKDGSLKHCTELKIGDKVVSFNEESLQTSFSKAEKIEHHKIPMVKVQLSTGRECICGEFHQFFTPDGWREIKDLYIGAYIFF</sequence>
<dbReference type="SUPFAM" id="SSF51294">
    <property type="entry name" value="Hedgehog/intein (Hint) domain"/>
    <property type="match status" value="1"/>
</dbReference>
<dbReference type="AlphaFoldDB" id="X1QQV9"/>
<reference evidence="1" key="1">
    <citation type="journal article" date="2014" name="Front. Microbiol.">
        <title>High frequency of phylogenetically diverse reductive dehalogenase-homologous genes in deep subseafloor sedimentary metagenomes.</title>
        <authorList>
            <person name="Kawai M."/>
            <person name="Futagami T."/>
            <person name="Toyoda A."/>
            <person name="Takaki Y."/>
            <person name="Nishi S."/>
            <person name="Hori S."/>
            <person name="Arai W."/>
            <person name="Tsubouchi T."/>
            <person name="Morono Y."/>
            <person name="Uchiyama I."/>
            <person name="Ito T."/>
            <person name="Fujiyama A."/>
            <person name="Inagaki F."/>
            <person name="Takami H."/>
        </authorList>
    </citation>
    <scope>NUCLEOTIDE SEQUENCE</scope>
    <source>
        <strain evidence="1">Expedition CK06-06</strain>
    </source>
</reference>
<evidence type="ECO:0000313" key="1">
    <source>
        <dbReference type="EMBL" id="GAI57181.1"/>
    </source>
</evidence>